<dbReference type="Proteomes" id="UP001596972">
    <property type="component" value="Unassembled WGS sequence"/>
</dbReference>
<keyword evidence="3" id="KW-1185">Reference proteome</keyword>
<name>A0ABW3ET01_9ACTN</name>
<evidence type="ECO:0000313" key="2">
    <source>
        <dbReference type="EMBL" id="MFD0902685.1"/>
    </source>
</evidence>
<evidence type="ECO:0000259" key="1">
    <source>
        <dbReference type="Pfam" id="PF02627"/>
    </source>
</evidence>
<gene>
    <name evidence="2" type="ORF">ACFQ11_19955</name>
</gene>
<reference evidence="3" key="1">
    <citation type="journal article" date="2019" name="Int. J. Syst. Evol. Microbiol.">
        <title>The Global Catalogue of Microorganisms (GCM) 10K type strain sequencing project: providing services to taxonomists for standard genome sequencing and annotation.</title>
        <authorList>
            <consortium name="The Broad Institute Genomics Platform"/>
            <consortium name="The Broad Institute Genome Sequencing Center for Infectious Disease"/>
            <person name="Wu L."/>
            <person name="Ma J."/>
        </authorList>
    </citation>
    <scope>NUCLEOTIDE SEQUENCE [LARGE SCALE GENOMIC DNA]</scope>
    <source>
        <strain evidence="3">JCM 31202</strain>
    </source>
</reference>
<organism evidence="2 3">
    <name type="scientific">Actinomadura sediminis</name>
    <dbReference type="NCBI Taxonomy" id="1038904"/>
    <lineage>
        <taxon>Bacteria</taxon>
        <taxon>Bacillati</taxon>
        <taxon>Actinomycetota</taxon>
        <taxon>Actinomycetes</taxon>
        <taxon>Streptosporangiales</taxon>
        <taxon>Thermomonosporaceae</taxon>
        <taxon>Actinomadura</taxon>
    </lineage>
</organism>
<comment type="caution">
    <text evidence="2">The sequence shown here is derived from an EMBL/GenBank/DDBJ whole genome shotgun (WGS) entry which is preliminary data.</text>
</comment>
<dbReference type="PANTHER" id="PTHR34846">
    <property type="entry name" value="4-CARBOXYMUCONOLACTONE DECARBOXYLASE FAMILY PROTEIN (AFU_ORTHOLOGUE AFUA_6G11590)"/>
    <property type="match status" value="1"/>
</dbReference>
<accession>A0ABW3ET01</accession>
<dbReference type="InterPro" id="IPR029032">
    <property type="entry name" value="AhpD-like"/>
</dbReference>
<proteinExistence type="predicted"/>
<dbReference type="RefSeq" id="WP_378300713.1">
    <property type="nucleotide sequence ID" value="NZ_JBHTJA010000040.1"/>
</dbReference>
<feature type="domain" description="Carboxymuconolactone decarboxylase-like" evidence="1">
    <location>
        <begin position="45"/>
        <end position="108"/>
    </location>
</feature>
<dbReference type="Gene3D" id="1.20.1290.10">
    <property type="entry name" value="AhpD-like"/>
    <property type="match status" value="1"/>
</dbReference>
<dbReference type="PANTHER" id="PTHR34846:SF5">
    <property type="entry name" value="CARBOXYMUCONOLACTONE DECARBOXYLASE-LIKE DOMAIN-CONTAINING PROTEIN"/>
    <property type="match status" value="1"/>
</dbReference>
<evidence type="ECO:0000313" key="3">
    <source>
        <dbReference type="Proteomes" id="UP001596972"/>
    </source>
</evidence>
<protein>
    <submittedName>
        <fullName evidence="2">Carboxymuconolactone decarboxylase family protein</fullName>
    </submittedName>
</protein>
<sequence>MCADTPGNRVPRIAPLPEEQWDDVLKAVTAATGPLNVFTTLARHPSLFQSWIGLGSALLMNGLLSARDRELAILRTAHHRSCEYERAHHRGLALDAGLTEDEIAALRRDPDDHPWSDDDRMVLAAADELHERGTVTDATWTELSTRFGERELIELVMLIGHYHMVAFALNALRVQGEDAAPGAGEA</sequence>
<dbReference type="InterPro" id="IPR003779">
    <property type="entry name" value="CMD-like"/>
</dbReference>
<dbReference type="EMBL" id="JBHTJA010000040">
    <property type="protein sequence ID" value="MFD0902685.1"/>
    <property type="molecule type" value="Genomic_DNA"/>
</dbReference>
<dbReference type="SUPFAM" id="SSF69118">
    <property type="entry name" value="AhpD-like"/>
    <property type="match status" value="1"/>
</dbReference>
<dbReference type="Pfam" id="PF02627">
    <property type="entry name" value="CMD"/>
    <property type="match status" value="1"/>
</dbReference>